<dbReference type="EMBL" id="FTNP01000004">
    <property type="protein sequence ID" value="SIR89511.1"/>
    <property type="molecule type" value="Genomic_DNA"/>
</dbReference>
<dbReference type="STRING" id="588898.BB347_15150"/>
<reference evidence="3 4" key="1">
    <citation type="submission" date="2017-01" db="EMBL/GenBank/DDBJ databases">
        <authorList>
            <person name="Mah S.A."/>
            <person name="Swanson W.J."/>
            <person name="Moy G.W."/>
            <person name="Vacquier V.D."/>
        </authorList>
    </citation>
    <scope>NUCLEOTIDE SEQUENCE [LARGE SCALE GENOMIC DNA]</scope>
    <source>
        <strain evidence="3 4">CGMCC 1.8909</strain>
    </source>
</reference>
<dbReference type="AlphaFoldDB" id="A0A1N7EN38"/>
<dbReference type="GO" id="GO:0055085">
    <property type="term" value="P:transmembrane transport"/>
    <property type="evidence" value="ECO:0007669"/>
    <property type="project" value="InterPro"/>
</dbReference>
<gene>
    <name evidence="3" type="ORF">SAMN05421809_2723</name>
</gene>
<sequence length="424" mass="46929">MIRVTDDTTDSDSTARESPTRDSPNTDGTPTRRAYLGTLGTLAATGVSAGCIDVTTGTDGDDVTEFTAGTFAHEGGHCMDCVDPSPGWAISEELEERSGGDVVMNLHGEDQVCDSTTCGGKAQQGILEAGYASIANGNNFWPENNIWLLPYTFPNRASLSYTLFDERIWENYWVPFAQQYGIFPFYAWSPSLRNLLLSEEATEIADGRVRTPDDLEEIRLRRSNSRPPKVALEEWGATAPELSWGDTVQGMDTGVVHGLETWSGVGIAGGMDEVVDQVTLVDFMAGQGVMWVSTDWLQSLSDDHRQLIADVTRELSEAVIQQTDEIVDERVGHADPPPEDTGYGEQDITVNDLDDDELEQWRDPVDPAENPEMYEEELERVEAMDLPVDDFYDYIWEIARESSVPDSAADVTLDAWWGEYLAQL</sequence>
<dbReference type="RefSeq" id="WP_083687773.1">
    <property type="nucleotide sequence ID" value="NZ_CP019327.1"/>
</dbReference>
<dbReference type="NCBIfam" id="NF037995">
    <property type="entry name" value="TRAP_S1"/>
    <property type="match status" value="1"/>
</dbReference>
<evidence type="ECO:0000313" key="3">
    <source>
        <dbReference type="EMBL" id="SIR89511.1"/>
    </source>
</evidence>
<organism evidence="3 4">
    <name type="scientific">Natronorubrum daqingense</name>
    <dbReference type="NCBI Taxonomy" id="588898"/>
    <lineage>
        <taxon>Archaea</taxon>
        <taxon>Methanobacteriati</taxon>
        <taxon>Methanobacteriota</taxon>
        <taxon>Stenosarchaea group</taxon>
        <taxon>Halobacteria</taxon>
        <taxon>Halobacteriales</taxon>
        <taxon>Natrialbaceae</taxon>
        <taxon>Natronorubrum</taxon>
    </lineage>
</organism>
<accession>A0A1N7EN38</accession>
<dbReference type="Gene3D" id="3.40.190.170">
    <property type="entry name" value="Bacterial extracellular solute-binding protein, family 7"/>
    <property type="match status" value="1"/>
</dbReference>
<feature type="region of interest" description="Disordered" evidence="2">
    <location>
        <begin position="1"/>
        <end position="32"/>
    </location>
</feature>
<dbReference type="GeneID" id="30957307"/>
<evidence type="ECO:0000256" key="2">
    <source>
        <dbReference type="SAM" id="MobiDB-lite"/>
    </source>
</evidence>
<evidence type="ECO:0000256" key="1">
    <source>
        <dbReference type="ARBA" id="ARBA00022729"/>
    </source>
</evidence>
<dbReference type="PANTHER" id="PTHR33376">
    <property type="match status" value="1"/>
</dbReference>
<dbReference type="InterPro" id="IPR018389">
    <property type="entry name" value="DctP_fam"/>
</dbReference>
<name>A0A1N7EN38_9EURY</name>
<dbReference type="Pfam" id="PF03480">
    <property type="entry name" value="DctP"/>
    <property type="match status" value="1"/>
</dbReference>
<evidence type="ECO:0000313" key="4">
    <source>
        <dbReference type="Proteomes" id="UP000185687"/>
    </source>
</evidence>
<protein>
    <submittedName>
        <fullName evidence="3">TRAP-type C4-dicarboxylate transport system, substrate-binding protein</fullName>
    </submittedName>
</protein>
<dbReference type="Proteomes" id="UP000185687">
    <property type="component" value="Unassembled WGS sequence"/>
</dbReference>
<dbReference type="PANTHER" id="PTHR33376:SF4">
    <property type="entry name" value="SIALIC ACID-BINDING PERIPLASMIC PROTEIN SIAP"/>
    <property type="match status" value="1"/>
</dbReference>
<keyword evidence="4" id="KW-1185">Reference proteome</keyword>
<proteinExistence type="predicted"/>
<keyword evidence="1" id="KW-0732">Signal</keyword>
<dbReference type="InterPro" id="IPR038404">
    <property type="entry name" value="TRAP_DctP_sf"/>
</dbReference>